<dbReference type="InterPro" id="IPR044824">
    <property type="entry name" value="MAIN-like"/>
</dbReference>
<dbReference type="AlphaFoldDB" id="A0A444ZD36"/>
<protein>
    <recommendedName>
        <fullName evidence="1">Aminotransferase-like plant mobile domain-containing protein</fullName>
    </recommendedName>
</protein>
<name>A0A444ZD36_ARAHY</name>
<organism evidence="2 3">
    <name type="scientific">Arachis hypogaea</name>
    <name type="common">Peanut</name>
    <dbReference type="NCBI Taxonomy" id="3818"/>
    <lineage>
        <taxon>Eukaryota</taxon>
        <taxon>Viridiplantae</taxon>
        <taxon>Streptophyta</taxon>
        <taxon>Embryophyta</taxon>
        <taxon>Tracheophyta</taxon>
        <taxon>Spermatophyta</taxon>
        <taxon>Magnoliopsida</taxon>
        <taxon>eudicotyledons</taxon>
        <taxon>Gunneridae</taxon>
        <taxon>Pentapetalae</taxon>
        <taxon>rosids</taxon>
        <taxon>fabids</taxon>
        <taxon>Fabales</taxon>
        <taxon>Fabaceae</taxon>
        <taxon>Papilionoideae</taxon>
        <taxon>50 kb inversion clade</taxon>
        <taxon>dalbergioids sensu lato</taxon>
        <taxon>Dalbergieae</taxon>
        <taxon>Pterocarpus clade</taxon>
        <taxon>Arachis</taxon>
    </lineage>
</organism>
<evidence type="ECO:0000313" key="2">
    <source>
        <dbReference type="EMBL" id="RYR12095.1"/>
    </source>
</evidence>
<sequence length="163" mass="18633">MQPVVMGSALLCHTYHSLCTATSRNVTDIAGCMPLLVSWIYHRFPCFSPTGYDVVRFPLASKYMKVLAGLAQQSIDRHDGRILSLRRRIDALTFEQFHCTPYDDVELCQIAPDWLMTDAELYTWRDVVPIVCFHFVEFHHIDMVKRQLGAAAQASRPYPPCNP</sequence>
<dbReference type="InterPro" id="IPR019557">
    <property type="entry name" value="AminoTfrase-like_pln_mobile"/>
</dbReference>
<evidence type="ECO:0000259" key="1">
    <source>
        <dbReference type="Pfam" id="PF10536"/>
    </source>
</evidence>
<proteinExistence type="predicted"/>
<dbReference type="PANTHER" id="PTHR46033">
    <property type="entry name" value="PROTEIN MAIN-LIKE 2"/>
    <property type="match status" value="1"/>
</dbReference>
<comment type="caution">
    <text evidence="2">The sequence shown here is derived from an EMBL/GenBank/DDBJ whole genome shotgun (WGS) entry which is preliminary data.</text>
</comment>
<accession>A0A444ZD36</accession>
<keyword evidence="3" id="KW-1185">Reference proteome</keyword>
<feature type="domain" description="Aminotransferase-like plant mobile" evidence="1">
    <location>
        <begin position="4"/>
        <end position="151"/>
    </location>
</feature>
<evidence type="ECO:0000313" key="3">
    <source>
        <dbReference type="Proteomes" id="UP000289738"/>
    </source>
</evidence>
<dbReference type="Pfam" id="PF10536">
    <property type="entry name" value="PMD"/>
    <property type="match status" value="1"/>
</dbReference>
<dbReference type="Proteomes" id="UP000289738">
    <property type="component" value="Chromosome B04"/>
</dbReference>
<reference evidence="2 3" key="1">
    <citation type="submission" date="2019-01" db="EMBL/GenBank/DDBJ databases">
        <title>Sequencing of cultivated peanut Arachis hypogaea provides insights into genome evolution and oil improvement.</title>
        <authorList>
            <person name="Chen X."/>
        </authorList>
    </citation>
    <scope>NUCLEOTIDE SEQUENCE [LARGE SCALE GENOMIC DNA]</scope>
    <source>
        <strain evidence="3">cv. Fuhuasheng</strain>
        <tissue evidence="2">Leaves</tissue>
    </source>
</reference>
<gene>
    <name evidence="2" type="ORF">Ahy_B04g069621</name>
</gene>
<dbReference type="GO" id="GO:0010073">
    <property type="term" value="P:meristem maintenance"/>
    <property type="evidence" value="ECO:0007669"/>
    <property type="project" value="InterPro"/>
</dbReference>
<dbReference type="EMBL" id="SDMP01000014">
    <property type="protein sequence ID" value="RYR12095.1"/>
    <property type="molecule type" value="Genomic_DNA"/>
</dbReference>
<dbReference type="PANTHER" id="PTHR46033:SF8">
    <property type="entry name" value="PROTEIN MAINTENANCE OF MERISTEMS-LIKE"/>
    <property type="match status" value="1"/>
</dbReference>